<feature type="domain" description="F-box" evidence="1">
    <location>
        <begin position="64"/>
        <end position="119"/>
    </location>
</feature>
<reference evidence="2" key="1">
    <citation type="submission" date="2023-03" db="EMBL/GenBank/DDBJ databases">
        <title>Massive genome expansion in bonnet fungi (Mycena s.s.) driven by repeated elements and novel gene families across ecological guilds.</title>
        <authorList>
            <consortium name="Lawrence Berkeley National Laboratory"/>
            <person name="Harder C.B."/>
            <person name="Miyauchi S."/>
            <person name="Viragh M."/>
            <person name="Kuo A."/>
            <person name="Thoen E."/>
            <person name="Andreopoulos B."/>
            <person name="Lu D."/>
            <person name="Skrede I."/>
            <person name="Drula E."/>
            <person name="Henrissat B."/>
            <person name="Morin E."/>
            <person name="Kohler A."/>
            <person name="Barry K."/>
            <person name="LaButti K."/>
            <person name="Morin E."/>
            <person name="Salamov A."/>
            <person name="Lipzen A."/>
            <person name="Mereny Z."/>
            <person name="Hegedus B."/>
            <person name="Baldrian P."/>
            <person name="Stursova M."/>
            <person name="Weitz H."/>
            <person name="Taylor A."/>
            <person name="Grigoriev I.V."/>
            <person name="Nagy L.G."/>
            <person name="Martin F."/>
            <person name="Kauserud H."/>
        </authorList>
    </citation>
    <scope>NUCLEOTIDE SEQUENCE</scope>
    <source>
        <strain evidence="2">CBHHK182m</strain>
    </source>
</reference>
<dbReference type="Proteomes" id="UP001215598">
    <property type="component" value="Unassembled WGS sequence"/>
</dbReference>
<dbReference type="AlphaFoldDB" id="A0AAD7MVB2"/>
<dbReference type="EMBL" id="JARKIB010000133">
    <property type="protein sequence ID" value="KAJ7734261.1"/>
    <property type="molecule type" value="Genomic_DNA"/>
</dbReference>
<comment type="caution">
    <text evidence="2">The sequence shown here is derived from an EMBL/GenBank/DDBJ whole genome shotgun (WGS) entry which is preliminary data.</text>
</comment>
<evidence type="ECO:0000313" key="3">
    <source>
        <dbReference type="Proteomes" id="UP001215598"/>
    </source>
</evidence>
<dbReference type="Pfam" id="PF12937">
    <property type="entry name" value="F-box-like"/>
    <property type="match status" value="1"/>
</dbReference>
<evidence type="ECO:0000313" key="2">
    <source>
        <dbReference type="EMBL" id="KAJ7734261.1"/>
    </source>
</evidence>
<sequence>MSVMGPPHATGTPAWRQAQRDHLAEICDTNSQLDVDFHSDVPEFLDADRRKLLAIVSSFSYDVSTIPVEIISQIFVECLPADGRVRPSPPRAPLVLTQICRRWREIALGTGQLWRSFDFTLQSAAWCERANNYPLSLTLRCAHGRFKLPPGFLATIAAFAPHWERMELALQNLSSFSFNIDDFTARIGGPLLALSTLALTVDHLPYAIEQTPGMLKNLPQLRDFRLFNGLALSDVPIAFPALRHLGLWDIDFDLPAAPVLGPLPPVQSLFLDLAGSDVLAFVTLPHLRRLNYSIYSSDDIDTLLAFIGRSACALTHLTLRVHLLLEDFFLLQCLQVLPALEDLCIEYWHAGTRTLCNHLQYLDIVPHLHSLSFSELELGTPRYAYSPLVQMLQTRRRMRTAPGVVPRLSSFHLAFASSRAMLPYGRDAEKLGRLVEGGLRFRIHGRGL</sequence>
<organism evidence="2 3">
    <name type="scientific">Mycena metata</name>
    <dbReference type="NCBI Taxonomy" id="1033252"/>
    <lineage>
        <taxon>Eukaryota</taxon>
        <taxon>Fungi</taxon>
        <taxon>Dikarya</taxon>
        <taxon>Basidiomycota</taxon>
        <taxon>Agaricomycotina</taxon>
        <taxon>Agaricomycetes</taxon>
        <taxon>Agaricomycetidae</taxon>
        <taxon>Agaricales</taxon>
        <taxon>Marasmiineae</taxon>
        <taxon>Mycenaceae</taxon>
        <taxon>Mycena</taxon>
    </lineage>
</organism>
<dbReference type="Gene3D" id="1.20.1280.50">
    <property type="match status" value="1"/>
</dbReference>
<evidence type="ECO:0000259" key="1">
    <source>
        <dbReference type="Pfam" id="PF12937"/>
    </source>
</evidence>
<keyword evidence="3" id="KW-1185">Reference proteome</keyword>
<gene>
    <name evidence="2" type="ORF">B0H16DRAFT_1767529</name>
</gene>
<dbReference type="InterPro" id="IPR032675">
    <property type="entry name" value="LRR_dom_sf"/>
</dbReference>
<proteinExistence type="predicted"/>
<dbReference type="Gene3D" id="3.80.10.10">
    <property type="entry name" value="Ribonuclease Inhibitor"/>
    <property type="match status" value="1"/>
</dbReference>
<accession>A0AAD7MVB2</accession>
<dbReference type="SUPFAM" id="SSF52047">
    <property type="entry name" value="RNI-like"/>
    <property type="match status" value="1"/>
</dbReference>
<protein>
    <recommendedName>
        <fullName evidence="1">F-box domain-containing protein</fullName>
    </recommendedName>
</protein>
<name>A0AAD7MVB2_9AGAR</name>
<dbReference type="InterPro" id="IPR001810">
    <property type="entry name" value="F-box_dom"/>
</dbReference>